<organism evidence="5 6">
    <name type="scientific">Candidatus Kaiserbacteria bacterium RIFCSPHIGHO2_02_FULL_54_22</name>
    <dbReference type="NCBI Taxonomy" id="1798495"/>
    <lineage>
        <taxon>Bacteria</taxon>
        <taxon>Candidatus Kaiseribacteriota</taxon>
    </lineage>
</organism>
<feature type="compositionally biased region" description="Acidic residues" evidence="4">
    <location>
        <begin position="140"/>
        <end position="149"/>
    </location>
</feature>
<evidence type="ECO:0000313" key="6">
    <source>
        <dbReference type="Proteomes" id="UP000178532"/>
    </source>
</evidence>
<dbReference type="NCBIfam" id="TIGR00621">
    <property type="entry name" value="ssb"/>
    <property type="match status" value="1"/>
</dbReference>
<evidence type="ECO:0000313" key="5">
    <source>
        <dbReference type="EMBL" id="OGG62230.1"/>
    </source>
</evidence>
<gene>
    <name evidence="5" type="ORF">A3C19_03100</name>
</gene>
<evidence type="ECO:0000256" key="1">
    <source>
        <dbReference type="ARBA" id="ARBA00023125"/>
    </source>
</evidence>
<evidence type="ECO:0000256" key="2">
    <source>
        <dbReference type="HAMAP-Rule" id="MF_00984"/>
    </source>
</evidence>
<dbReference type="PANTHER" id="PTHR10302:SF27">
    <property type="entry name" value="SINGLE-STRANDED DNA-BINDING PROTEIN"/>
    <property type="match status" value="1"/>
</dbReference>
<proteinExistence type="inferred from homology"/>
<sequence>MYLNKVFLYGNLTRDPELKALPSGSQVANFGIATNRTYKDKSGVKQEATEFHNIVAFGRTAEVIAQYMKKGRPIFVEGRIQTRSWEGKEDGKKQYRTEIVVDNFQFGADAKGPSTSSGQAARSEEQAAPSEGETIKYPDEEINPEDIPF</sequence>
<dbReference type="EMBL" id="MFLI01000011">
    <property type="protein sequence ID" value="OGG62230.1"/>
    <property type="molecule type" value="Genomic_DNA"/>
</dbReference>
<dbReference type="HAMAP" id="MF_00984">
    <property type="entry name" value="SSB"/>
    <property type="match status" value="1"/>
</dbReference>
<dbReference type="CDD" id="cd04496">
    <property type="entry name" value="SSB_OBF"/>
    <property type="match status" value="1"/>
</dbReference>
<dbReference type="PANTHER" id="PTHR10302">
    <property type="entry name" value="SINGLE-STRANDED DNA-BINDING PROTEIN"/>
    <property type="match status" value="1"/>
</dbReference>
<dbReference type="GO" id="GO:0009295">
    <property type="term" value="C:nucleoid"/>
    <property type="evidence" value="ECO:0007669"/>
    <property type="project" value="TreeGrafter"/>
</dbReference>
<dbReference type="PROSITE" id="PS50935">
    <property type="entry name" value="SSB"/>
    <property type="match status" value="1"/>
</dbReference>
<dbReference type="InterPro" id="IPR011344">
    <property type="entry name" value="ssDNA-bd"/>
</dbReference>
<feature type="region of interest" description="Disordered" evidence="4">
    <location>
        <begin position="106"/>
        <end position="149"/>
    </location>
</feature>
<dbReference type="GO" id="GO:0006260">
    <property type="term" value="P:DNA replication"/>
    <property type="evidence" value="ECO:0007669"/>
    <property type="project" value="InterPro"/>
</dbReference>
<keyword evidence="1 2" id="KW-0238">DNA-binding</keyword>
<dbReference type="AlphaFoldDB" id="A0A1F6DLR3"/>
<comment type="caution">
    <text evidence="2">Lacks conserved residue(s) required for the propagation of feature annotation.</text>
</comment>
<comment type="caution">
    <text evidence="5">The sequence shown here is derived from an EMBL/GenBank/DDBJ whole genome shotgun (WGS) entry which is preliminary data.</text>
</comment>
<reference evidence="5 6" key="1">
    <citation type="journal article" date="2016" name="Nat. Commun.">
        <title>Thousands of microbial genomes shed light on interconnected biogeochemical processes in an aquifer system.</title>
        <authorList>
            <person name="Anantharaman K."/>
            <person name="Brown C.T."/>
            <person name="Hug L.A."/>
            <person name="Sharon I."/>
            <person name="Castelle C.J."/>
            <person name="Probst A.J."/>
            <person name="Thomas B.C."/>
            <person name="Singh A."/>
            <person name="Wilkins M.J."/>
            <person name="Karaoz U."/>
            <person name="Brodie E.L."/>
            <person name="Williams K.H."/>
            <person name="Hubbard S.S."/>
            <person name="Banfield J.F."/>
        </authorList>
    </citation>
    <scope>NUCLEOTIDE SEQUENCE [LARGE SCALE GENOMIC DNA]</scope>
</reference>
<dbReference type="InterPro" id="IPR012340">
    <property type="entry name" value="NA-bd_OB-fold"/>
</dbReference>
<evidence type="ECO:0000256" key="3">
    <source>
        <dbReference type="PIRNR" id="PIRNR002070"/>
    </source>
</evidence>
<name>A0A1F6DLR3_9BACT</name>
<dbReference type="PIRSF" id="PIRSF002070">
    <property type="entry name" value="SSB"/>
    <property type="match status" value="1"/>
</dbReference>
<dbReference type="STRING" id="1798495.A3C19_03100"/>
<dbReference type="Proteomes" id="UP000178532">
    <property type="component" value="Unassembled WGS sequence"/>
</dbReference>
<dbReference type="GO" id="GO:0003697">
    <property type="term" value="F:single-stranded DNA binding"/>
    <property type="evidence" value="ECO:0007669"/>
    <property type="project" value="UniProtKB-UniRule"/>
</dbReference>
<dbReference type="Pfam" id="PF00436">
    <property type="entry name" value="SSB"/>
    <property type="match status" value="1"/>
</dbReference>
<accession>A0A1F6DLR3</accession>
<dbReference type="InterPro" id="IPR000424">
    <property type="entry name" value="Primosome_PriB/ssb"/>
</dbReference>
<evidence type="ECO:0000256" key="4">
    <source>
        <dbReference type="SAM" id="MobiDB-lite"/>
    </source>
</evidence>
<comment type="subunit">
    <text evidence="2">Homotetramer.</text>
</comment>
<protein>
    <recommendedName>
        <fullName evidence="2 3">Single-stranded DNA-binding protein</fullName>
        <shortName evidence="2">SSB</shortName>
    </recommendedName>
</protein>
<dbReference type="SUPFAM" id="SSF50249">
    <property type="entry name" value="Nucleic acid-binding proteins"/>
    <property type="match status" value="1"/>
</dbReference>
<dbReference type="Gene3D" id="2.40.50.140">
    <property type="entry name" value="Nucleic acid-binding proteins"/>
    <property type="match status" value="1"/>
</dbReference>